<feature type="transmembrane region" description="Helical" evidence="1">
    <location>
        <begin position="6"/>
        <end position="23"/>
    </location>
</feature>
<name>A0A6C7E9W8_ILUCY</name>
<keyword evidence="3" id="KW-1185">Reference proteome</keyword>
<evidence type="ECO:0000313" key="3">
    <source>
        <dbReference type="Proteomes" id="UP000011863"/>
    </source>
</evidence>
<keyword evidence="1" id="KW-0472">Membrane</keyword>
<protein>
    <recommendedName>
        <fullName evidence="4">NERD domain-containing protein</fullName>
    </recommendedName>
</protein>
<dbReference type="KEGG" id="aym:YM304_28190"/>
<dbReference type="EMBL" id="AP012057">
    <property type="protein sequence ID" value="BAN03133.1"/>
    <property type="molecule type" value="Genomic_DNA"/>
</dbReference>
<evidence type="ECO:0000313" key="2">
    <source>
        <dbReference type="EMBL" id="BAN03133.1"/>
    </source>
</evidence>
<keyword evidence="1" id="KW-0812">Transmembrane</keyword>
<evidence type="ECO:0008006" key="4">
    <source>
        <dbReference type="Google" id="ProtNLM"/>
    </source>
</evidence>
<reference evidence="2 3" key="1">
    <citation type="journal article" date="2013" name="Int. J. Syst. Evol. Microbiol.">
        <title>Ilumatobacter nonamiense sp. nov. and Ilumatobacter coccineum sp. nov., isolated from seashore sand.</title>
        <authorList>
            <person name="Matsumoto A."/>
            <person name="Kasai H."/>
            <person name="Matsuo Y."/>
            <person name="Shizuri Y."/>
            <person name="Ichikawa N."/>
            <person name="Fujita N."/>
            <person name="Omura S."/>
            <person name="Takahashi Y."/>
        </authorList>
    </citation>
    <scope>NUCLEOTIDE SEQUENCE [LARGE SCALE GENOMIC DNA]</scope>
    <source>
        <strain evidence="3">NBRC 103263 / KCTC 29153 / YM16-304</strain>
    </source>
</reference>
<accession>A0A6C7E9W8</accession>
<evidence type="ECO:0000256" key="1">
    <source>
        <dbReference type="SAM" id="Phobius"/>
    </source>
</evidence>
<gene>
    <name evidence="2" type="ORF">YM304_28190</name>
</gene>
<dbReference type="Proteomes" id="UP000011863">
    <property type="component" value="Chromosome"/>
</dbReference>
<organism evidence="2 3">
    <name type="scientific">Ilumatobacter coccineus (strain NBRC 103263 / KCTC 29153 / YM16-304)</name>
    <dbReference type="NCBI Taxonomy" id="1313172"/>
    <lineage>
        <taxon>Bacteria</taxon>
        <taxon>Bacillati</taxon>
        <taxon>Actinomycetota</taxon>
        <taxon>Acidimicrobiia</taxon>
        <taxon>Acidimicrobiales</taxon>
        <taxon>Ilumatobacteraceae</taxon>
        <taxon>Ilumatobacter</taxon>
    </lineage>
</organism>
<sequence length="196" mass="21258">MVVRILIPLFIVMFVMAGFYWWYTKKMADMQPGDSERSLPGARLTSERLRSMPHPPWRVVFEIGEKSLGNIDHVVIGPCGPIAIETIMADRPSLEAVEAQSNAAQVMANAAITRGELDDVTSAVGVPCKLLAKVYWGTPVPDRPAGIAVTEGLVAVEGQRLEQWLMMLPPGSLGAAQVDQVWQAVLTGIGRPDPLA</sequence>
<proteinExistence type="predicted"/>
<keyword evidence="1" id="KW-1133">Transmembrane helix</keyword>
<dbReference type="AlphaFoldDB" id="A0A6C7E9W8"/>